<reference evidence="6" key="2">
    <citation type="submission" date="2020-09" db="EMBL/GenBank/DDBJ databases">
        <authorList>
            <person name="Sun Q."/>
            <person name="Zhou Y."/>
        </authorList>
    </citation>
    <scope>NUCLEOTIDE SEQUENCE</scope>
    <source>
        <strain evidence="6">CGMCC 1.16548</strain>
    </source>
</reference>
<gene>
    <name evidence="6" type="primary">nasA</name>
    <name evidence="6" type="ORF">GCM10011600_16700</name>
</gene>
<dbReference type="GO" id="GO:0003954">
    <property type="term" value="F:NADH dehydrogenase activity"/>
    <property type="evidence" value="ECO:0007669"/>
    <property type="project" value="TreeGrafter"/>
</dbReference>
<evidence type="ECO:0000256" key="1">
    <source>
        <dbReference type="ARBA" id="ARBA00022485"/>
    </source>
</evidence>
<dbReference type="SUPFAM" id="SSF53706">
    <property type="entry name" value="Formate dehydrogenase/DMSO reductase, domains 1-3"/>
    <property type="match status" value="1"/>
</dbReference>
<evidence type="ECO:0000256" key="4">
    <source>
        <dbReference type="ARBA" id="ARBA00023014"/>
    </source>
</evidence>
<accession>A0A8J3GQN0</accession>
<keyword evidence="3" id="KW-0408">Iron</keyword>
<dbReference type="Pfam" id="PF04879">
    <property type="entry name" value="Molybdop_Fe4S4"/>
    <property type="match status" value="1"/>
</dbReference>
<evidence type="ECO:0000259" key="5">
    <source>
        <dbReference type="SMART" id="SM00926"/>
    </source>
</evidence>
<dbReference type="CDD" id="cd00508">
    <property type="entry name" value="MopB_CT_Fdh-Nap-like"/>
    <property type="match status" value="1"/>
</dbReference>
<dbReference type="PANTHER" id="PTHR43105:SF10">
    <property type="entry name" value="NADH-QUINONE OXIDOREDUCTASE SUBUNIT G"/>
    <property type="match status" value="1"/>
</dbReference>
<dbReference type="PANTHER" id="PTHR43105">
    <property type="entry name" value="RESPIRATORY NITRATE REDUCTASE"/>
    <property type="match status" value="1"/>
</dbReference>
<keyword evidence="2" id="KW-0479">Metal-binding</keyword>
<dbReference type="SUPFAM" id="SSF50692">
    <property type="entry name" value="ADC-like"/>
    <property type="match status" value="1"/>
</dbReference>
<dbReference type="Gene3D" id="2.40.40.20">
    <property type="match status" value="1"/>
</dbReference>
<dbReference type="InterPro" id="IPR006656">
    <property type="entry name" value="Mopterin_OxRdtase"/>
</dbReference>
<dbReference type="InterPro" id="IPR009010">
    <property type="entry name" value="Asp_de-COase-like_dom_sf"/>
</dbReference>
<dbReference type="GO" id="GO:0043546">
    <property type="term" value="F:molybdopterin cofactor binding"/>
    <property type="evidence" value="ECO:0007669"/>
    <property type="project" value="InterPro"/>
</dbReference>
<dbReference type="RefSeq" id="WP_191282990.1">
    <property type="nucleotide sequence ID" value="NZ_BNAI01000002.1"/>
</dbReference>
<dbReference type="InterPro" id="IPR006963">
    <property type="entry name" value="Mopterin_OxRdtase_4Fe-4S_dom"/>
</dbReference>
<dbReference type="Gene3D" id="2.20.25.90">
    <property type="entry name" value="ADC-like domains"/>
    <property type="match status" value="1"/>
</dbReference>
<dbReference type="InterPro" id="IPR006657">
    <property type="entry name" value="MoPterin_dinucl-bd_dom"/>
</dbReference>
<feature type="domain" description="4Fe-4S Mo/W bis-MGD-type" evidence="5">
    <location>
        <begin position="7"/>
        <end position="63"/>
    </location>
</feature>
<evidence type="ECO:0000256" key="2">
    <source>
        <dbReference type="ARBA" id="ARBA00022723"/>
    </source>
</evidence>
<dbReference type="Gene3D" id="3.40.228.10">
    <property type="entry name" value="Dimethylsulfoxide Reductase, domain 2"/>
    <property type="match status" value="1"/>
</dbReference>
<name>A0A8J3GQN0_9MICO</name>
<keyword evidence="4" id="KW-0411">Iron-sulfur</keyword>
<dbReference type="EMBL" id="BNAI01000002">
    <property type="protein sequence ID" value="GHF16243.1"/>
    <property type="molecule type" value="Genomic_DNA"/>
</dbReference>
<keyword evidence="1" id="KW-0004">4Fe-4S</keyword>
<reference evidence="6" key="1">
    <citation type="journal article" date="2014" name="Int. J. Syst. Evol. Microbiol.">
        <title>Complete genome sequence of Corynebacterium casei LMG S-19264T (=DSM 44701T), isolated from a smear-ripened cheese.</title>
        <authorList>
            <consortium name="US DOE Joint Genome Institute (JGI-PGF)"/>
            <person name="Walter F."/>
            <person name="Albersmeier A."/>
            <person name="Kalinowski J."/>
            <person name="Ruckert C."/>
        </authorList>
    </citation>
    <scope>NUCLEOTIDE SEQUENCE</scope>
    <source>
        <strain evidence="6">CGMCC 1.16548</strain>
    </source>
</reference>
<dbReference type="GO" id="GO:0022904">
    <property type="term" value="P:respiratory electron transport chain"/>
    <property type="evidence" value="ECO:0007669"/>
    <property type="project" value="TreeGrafter"/>
</dbReference>
<dbReference type="Proteomes" id="UP000617531">
    <property type="component" value="Unassembled WGS sequence"/>
</dbReference>
<keyword evidence="7" id="KW-1185">Reference proteome</keyword>
<comment type="caution">
    <text evidence="6">The sequence shown here is derived from an EMBL/GenBank/DDBJ whole genome shotgun (WGS) entry which is preliminary data.</text>
</comment>
<evidence type="ECO:0000313" key="7">
    <source>
        <dbReference type="Proteomes" id="UP000617531"/>
    </source>
</evidence>
<evidence type="ECO:0000256" key="3">
    <source>
        <dbReference type="ARBA" id="ARBA00023004"/>
    </source>
</evidence>
<organism evidence="6 7">
    <name type="scientific">Pseudolysinimonas yzui</name>
    <dbReference type="NCBI Taxonomy" id="2708254"/>
    <lineage>
        <taxon>Bacteria</taxon>
        <taxon>Bacillati</taxon>
        <taxon>Actinomycetota</taxon>
        <taxon>Actinomycetes</taxon>
        <taxon>Micrococcales</taxon>
        <taxon>Microbacteriaceae</taxon>
        <taxon>Pseudolysinimonas</taxon>
    </lineage>
</organism>
<dbReference type="InterPro" id="IPR050123">
    <property type="entry name" value="Prok_molybdopt-oxidoreductase"/>
</dbReference>
<dbReference type="GO" id="GO:0051539">
    <property type="term" value="F:4 iron, 4 sulfur cluster binding"/>
    <property type="evidence" value="ECO:0007669"/>
    <property type="project" value="UniProtKB-KW"/>
</dbReference>
<dbReference type="SMART" id="SM00926">
    <property type="entry name" value="Molybdop_Fe4S4"/>
    <property type="match status" value="1"/>
</dbReference>
<evidence type="ECO:0000313" key="6">
    <source>
        <dbReference type="EMBL" id="GHF16243.1"/>
    </source>
</evidence>
<dbReference type="GO" id="GO:0016020">
    <property type="term" value="C:membrane"/>
    <property type="evidence" value="ECO:0007669"/>
    <property type="project" value="TreeGrafter"/>
</dbReference>
<dbReference type="AlphaFoldDB" id="A0A8J3GQN0"/>
<dbReference type="Pfam" id="PF01568">
    <property type="entry name" value="Molydop_binding"/>
    <property type="match status" value="1"/>
</dbReference>
<dbReference type="Pfam" id="PF00384">
    <property type="entry name" value="Molybdopterin"/>
    <property type="match status" value="1"/>
</dbReference>
<protein>
    <submittedName>
        <fullName evidence="6">Molybdopterin oxidoreductase</fullName>
    </submittedName>
</protein>
<proteinExistence type="predicted"/>
<dbReference type="GO" id="GO:0046872">
    <property type="term" value="F:metal ion binding"/>
    <property type="evidence" value="ECO:0007669"/>
    <property type="project" value="UniProtKB-KW"/>
</dbReference>
<sequence>MSTASTGVDTASHCPYCALQCAMTLTRVSTPVDVTLSVAGRDFPTNRGGLCKKGWTAAEVLSSSDRLTEPLLRTEDGTFRPASWDEALDFVAAKVHEIREESGPDAVGVFGGGGLTNEKAYQLGKFARLALGTSRIDYNGRFCMSSAAAAGMRAFGLDRGLPFPLEALDDADVILLLGTNVAETMPPFIGHLEGVRSRGGLIVVDPRRTPTARLTDDGAGLHVQPAPGTDLVLLLGLAHVVLAEGLADLAYLEARTVGLEKVRRDVAAWWPERVQSVTGVPVATIRDVARRLAAADGAYVLTGRGVEQHADGTDTATSAINLALLLGLVGSDTSGYGTLTGQGNGQGGREHGQKADQLPGYRKITDPAAREHVARVWGVEPEIIPGPGVPAVELLGELGVPGRIRALLVHGSNVVISAPDAGAVRAGLRALDLLVVSDFFLSETAQEAHVVLPVPQWAEEEGTMTSLEGRVLRRRRAIDPPPGVRDELWILSELARRLDAPGRFDLDAEAVFDELCRATAGGPADYSGISYPLLDSGAAVHWPYPTGSTGTPRLFRERFAHDDGRARLVSVRPASRPEPAGVDGTLTLITGRLLEHYQSGTQTRRVAELAEVHPHMEAQLHPVAAERLGLTDGDLAELTSPSGTVQALVRLSPDIRHDTVFLPFHYPDLESANLVTRSDTDPISGMPEFKRTVVQMRLVQANLVEARNA</sequence>
<dbReference type="Gene3D" id="3.40.50.740">
    <property type="match status" value="1"/>
</dbReference>